<evidence type="ECO:0000259" key="3">
    <source>
        <dbReference type="SMART" id="SM01027"/>
    </source>
</evidence>
<keyword evidence="5" id="KW-1185">Reference proteome</keyword>
<evidence type="ECO:0000313" key="5">
    <source>
        <dbReference type="Proteomes" id="UP000664882"/>
    </source>
</evidence>
<dbReference type="Proteomes" id="UP000664882">
    <property type="component" value="Unassembled WGS sequence"/>
</dbReference>
<evidence type="ECO:0000259" key="2">
    <source>
        <dbReference type="SMART" id="SM00849"/>
    </source>
</evidence>
<evidence type="ECO:0000256" key="1">
    <source>
        <dbReference type="ARBA" id="ARBA00022801"/>
    </source>
</evidence>
<dbReference type="CDD" id="cd16295">
    <property type="entry name" value="TTHA0252-CPSF-like_MBL-fold"/>
    <property type="match status" value="1"/>
</dbReference>
<sequence>MGQQQMTILHHGAVQSVTGSCHELQVNGSGILIDCGLFQGKEQRDDLAIDFAISHIKALVITHVHIDHIGRLPYLLMAGFKGPIYCSQPTALLLPAMLEDALKIGFTRNKKLINKVLKLLKSRVRPLSYNEWQVIANTDISIRLQRAGHILGSAYVECVTPHQRVVFSGDLGAPHSPLLMAPASPKQCDVLVLESTYGDKVHDSREDRRLRLKVAIEHALADGGTLLIPAFSLGRTQDLLYEIEGLINEFAQDSAAPGLPWQDLEVVVDSPLAANFTRLYRKLKPYWNTEAKARLQAGRHPLSFQQVTVVNSHQDHLKAVQYLANTHNPFIVLAGSGMCTGGRVVNYLKALLEDSRNDVLFVGYQAEGTPGRDILNYGPHFSAHQVSANQVSTNQAAQQKAGWVALDGTRYTINAKVHQVSGYSAHAGQDDLIRFATDITPAPKQIRLIHGEHNAKVTLQQKLTAALPNTEVLIP</sequence>
<dbReference type="PANTHER" id="PTHR11203">
    <property type="entry name" value="CLEAVAGE AND POLYADENYLATION SPECIFICITY FACTOR FAMILY MEMBER"/>
    <property type="match status" value="1"/>
</dbReference>
<reference evidence="4 5" key="1">
    <citation type="submission" date="2021-03" db="EMBL/GenBank/DDBJ databases">
        <title>Oceanisphaera sp. nov., isolated from the intestine.</title>
        <authorList>
            <person name="Zhao L.-H."/>
            <person name="Shi L.-F."/>
        </authorList>
    </citation>
    <scope>NUCLEOTIDE SEQUENCE [LARGE SCALE GENOMIC DNA]</scope>
    <source>
        <strain evidence="4 5">DM8</strain>
    </source>
</reference>
<dbReference type="SMART" id="SM01027">
    <property type="entry name" value="Beta-Casp"/>
    <property type="match status" value="1"/>
</dbReference>
<dbReference type="InterPro" id="IPR050698">
    <property type="entry name" value="MBL"/>
</dbReference>
<gene>
    <name evidence="4" type="ORF">J3U76_10525</name>
</gene>
<dbReference type="Pfam" id="PF07521">
    <property type="entry name" value="RMMBL"/>
    <property type="match status" value="1"/>
</dbReference>
<dbReference type="InterPro" id="IPR036866">
    <property type="entry name" value="RibonucZ/Hydroxyglut_hydro"/>
</dbReference>
<dbReference type="PANTHER" id="PTHR11203:SF37">
    <property type="entry name" value="INTEGRATOR COMPLEX SUBUNIT 11"/>
    <property type="match status" value="1"/>
</dbReference>
<dbReference type="Pfam" id="PF00753">
    <property type="entry name" value="Lactamase_B"/>
    <property type="match status" value="1"/>
</dbReference>
<dbReference type="EMBL" id="JAGDFX010000011">
    <property type="protein sequence ID" value="MBO1520048.1"/>
    <property type="molecule type" value="Genomic_DNA"/>
</dbReference>
<dbReference type="Pfam" id="PF10996">
    <property type="entry name" value="Beta-Casp"/>
    <property type="match status" value="1"/>
</dbReference>
<protein>
    <submittedName>
        <fullName evidence="4">MBL fold metallo-hydrolase</fullName>
    </submittedName>
</protein>
<proteinExistence type="predicted"/>
<dbReference type="SUPFAM" id="SSF56281">
    <property type="entry name" value="Metallo-hydrolase/oxidoreductase"/>
    <property type="match status" value="1"/>
</dbReference>
<dbReference type="InterPro" id="IPR001279">
    <property type="entry name" value="Metallo-B-lactamas"/>
</dbReference>
<dbReference type="Gene3D" id="3.40.50.10890">
    <property type="match status" value="1"/>
</dbReference>
<name>A0ABS3NHI2_9GAMM</name>
<dbReference type="RefSeq" id="WP_208005922.1">
    <property type="nucleotide sequence ID" value="NZ_JAGDFX010000011.1"/>
</dbReference>
<organism evidence="4 5">
    <name type="scientific">Oceanisphaera pacifica</name>
    <dbReference type="NCBI Taxonomy" id="2818389"/>
    <lineage>
        <taxon>Bacteria</taxon>
        <taxon>Pseudomonadati</taxon>
        <taxon>Pseudomonadota</taxon>
        <taxon>Gammaproteobacteria</taxon>
        <taxon>Aeromonadales</taxon>
        <taxon>Aeromonadaceae</taxon>
        <taxon>Oceanisphaera</taxon>
    </lineage>
</organism>
<dbReference type="Gene3D" id="3.60.15.10">
    <property type="entry name" value="Ribonuclease Z/Hydroxyacylglutathione hydrolase-like"/>
    <property type="match status" value="1"/>
</dbReference>
<keyword evidence="1" id="KW-0378">Hydrolase</keyword>
<feature type="domain" description="Beta-Casp" evidence="3">
    <location>
        <begin position="236"/>
        <end position="374"/>
    </location>
</feature>
<dbReference type="SMART" id="SM00849">
    <property type="entry name" value="Lactamase_B"/>
    <property type="match status" value="1"/>
</dbReference>
<accession>A0ABS3NHI2</accession>
<evidence type="ECO:0000313" key="4">
    <source>
        <dbReference type="EMBL" id="MBO1520048.1"/>
    </source>
</evidence>
<feature type="domain" description="Metallo-beta-lactamase" evidence="2">
    <location>
        <begin position="18"/>
        <end position="218"/>
    </location>
</feature>
<comment type="caution">
    <text evidence="4">The sequence shown here is derived from an EMBL/GenBank/DDBJ whole genome shotgun (WGS) entry which is preliminary data.</text>
</comment>
<dbReference type="InterPro" id="IPR011108">
    <property type="entry name" value="RMMBL"/>
</dbReference>
<dbReference type="InterPro" id="IPR022712">
    <property type="entry name" value="Beta_Casp"/>
</dbReference>